<keyword evidence="5" id="KW-0547">Nucleotide-binding</keyword>
<dbReference type="RefSeq" id="WP_378057546.1">
    <property type="nucleotide sequence ID" value="NZ_JBHSIS010000008.1"/>
</dbReference>
<dbReference type="Pfam" id="PF00005">
    <property type="entry name" value="ABC_tran"/>
    <property type="match status" value="2"/>
</dbReference>
<evidence type="ECO:0000256" key="7">
    <source>
        <dbReference type="ARBA" id="ARBA00022967"/>
    </source>
</evidence>
<dbReference type="InterPro" id="IPR027417">
    <property type="entry name" value="P-loop_NTPase"/>
</dbReference>
<keyword evidence="8" id="KW-0472">Membrane</keyword>
<evidence type="ECO:0000256" key="3">
    <source>
        <dbReference type="ARBA" id="ARBA00022597"/>
    </source>
</evidence>
<dbReference type="CDD" id="cd03216">
    <property type="entry name" value="ABC_Carb_Monos_I"/>
    <property type="match status" value="1"/>
</dbReference>
<evidence type="ECO:0000256" key="4">
    <source>
        <dbReference type="ARBA" id="ARBA00022737"/>
    </source>
</evidence>
<proteinExistence type="predicted"/>
<evidence type="ECO:0000256" key="6">
    <source>
        <dbReference type="ARBA" id="ARBA00022840"/>
    </source>
</evidence>
<evidence type="ECO:0000256" key="5">
    <source>
        <dbReference type="ARBA" id="ARBA00022741"/>
    </source>
</evidence>
<name>A0ABV9S1R2_9PSEU</name>
<evidence type="ECO:0000256" key="1">
    <source>
        <dbReference type="ARBA" id="ARBA00022448"/>
    </source>
</evidence>
<dbReference type="PANTHER" id="PTHR43790:SF3">
    <property type="entry name" value="D-ALLOSE IMPORT ATP-BINDING PROTEIN ALSA-RELATED"/>
    <property type="match status" value="1"/>
</dbReference>
<protein>
    <submittedName>
        <fullName evidence="10">Sugar ABC transporter ATP-binding protein</fullName>
    </submittedName>
</protein>
<dbReference type="EMBL" id="JBHSIS010000008">
    <property type="protein sequence ID" value="MFC4855585.1"/>
    <property type="molecule type" value="Genomic_DNA"/>
</dbReference>
<dbReference type="PANTHER" id="PTHR43790">
    <property type="entry name" value="CARBOHYDRATE TRANSPORT ATP-BINDING PROTEIN MG119-RELATED"/>
    <property type="match status" value="1"/>
</dbReference>
<dbReference type="Gene3D" id="3.40.50.300">
    <property type="entry name" value="P-loop containing nucleotide triphosphate hydrolases"/>
    <property type="match status" value="2"/>
</dbReference>
<keyword evidence="4" id="KW-0677">Repeat</keyword>
<dbReference type="GO" id="GO:0005524">
    <property type="term" value="F:ATP binding"/>
    <property type="evidence" value="ECO:0007669"/>
    <property type="project" value="UniProtKB-KW"/>
</dbReference>
<comment type="caution">
    <text evidence="10">The sequence shown here is derived from an EMBL/GenBank/DDBJ whole genome shotgun (WGS) entry which is preliminary data.</text>
</comment>
<evidence type="ECO:0000313" key="10">
    <source>
        <dbReference type="EMBL" id="MFC4855585.1"/>
    </source>
</evidence>
<dbReference type="InterPro" id="IPR003439">
    <property type="entry name" value="ABC_transporter-like_ATP-bd"/>
</dbReference>
<dbReference type="InterPro" id="IPR050107">
    <property type="entry name" value="ABC_carbohydrate_import_ATPase"/>
</dbReference>
<evidence type="ECO:0000259" key="9">
    <source>
        <dbReference type="PROSITE" id="PS50893"/>
    </source>
</evidence>
<keyword evidence="1" id="KW-0813">Transport</keyword>
<dbReference type="PROSITE" id="PS50893">
    <property type="entry name" value="ABC_TRANSPORTER_2"/>
    <property type="match status" value="2"/>
</dbReference>
<reference evidence="11" key="1">
    <citation type="journal article" date="2019" name="Int. J. Syst. Evol. Microbiol.">
        <title>The Global Catalogue of Microorganisms (GCM) 10K type strain sequencing project: providing services to taxonomists for standard genome sequencing and annotation.</title>
        <authorList>
            <consortium name="The Broad Institute Genomics Platform"/>
            <consortium name="The Broad Institute Genome Sequencing Center for Infectious Disease"/>
            <person name="Wu L."/>
            <person name="Ma J."/>
        </authorList>
    </citation>
    <scope>NUCLEOTIDE SEQUENCE [LARGE SCALE GENOMIC DNA]</scope>
    <source>
        <strain evidence="11">ZS-22-S1</strain>
    </source>
</reference>
<dbReference type="SUPFAM" id="SSF52540">
    <property type="entry name" value="P-loop containing nucleoside triphosphate hydrolases"/>
    <property type="match status" value="2"/>
</dbReference>
<dbReference type="Proteomes" id="UP001595859">
    <property type="component" value="Unassembled WGS sequence"/>
</dbReference>
<keyword evidence="3" id="KW-0762">Sugar transport</keyword>
<feature type="domain" description="ABC transporter" evidence="9">
    <location>
        <begin position="21"/>
        <end position="257"/>
    </location>
</feature>
<evidence type="ECO:0000256" key="8">
    <source>
        <dbReference type="ARBA" id="ARBA00023136"/>
    </source>
</evidence>
<gene>
    <name evidence="10" type="ORF">ACFPCV_18910</name>
</gene>
<evidence type="ECO:0000313" key="11">
    <source>
        <dbReference type="Proteomes" id="UP001595859"/>
    </source>
</evidence>
<dbReference type="CDD" id="cd03215">
    <property type="entry name" value="ABC_Carb_Monos_II"/>
    <property type="match status" value="1"/>
</dbReference>
<dbReference type="PROSITE" id="PS00211">
    <property type="entry name" value="ABC_TRANSPORTER_1"/>
    <property type="match status" value="1"/>
</dbReference>
<keyword evidence="6 10" id="KW-0067">ATP-binding</keyword>
<keyword evidence="2" id="KW-1003">Cell membrane</keyword>
<dbReference type="SMART" id="SM00382">
    <property type="entry name" value="AAA"/>
    <property type="match status" value="2"/>
</dbReference>
<dbReference type="InterPro" id="IPR017871">
    <property type="entry name" value="ABC_transporter-like_CS"/>
</dbReference>
<dbReference type="InterPro" id="IPR003593">
    <property type="entry name" value="AAA+_ATPase"/>
</dbReference>
<organism evidence="10 11">
    <name type="scientific">Actinophytocola glycyrrhizae</name>
    <dbReference type="NCBI Taxonomy" id="2044873"/>
    <lineage>
        <taxon>Bacteria</taxon>
        <taxon>Bacillati</taxon>
        <taxon>Actinomycetota</taxon>
        <taxon>Actinomycetes</taxon>
        <taxon>Pseudonocardiales</taxon>
        <taxon>Pseudonocardiaceae</taxon>
    </lineage>
</organism>
<evidence type="ECO:0000256" key="2">
    <source>
        <dbReference type="ARBA" id="ARBA00022475"/>
    </source>
</evidence>
<keyword evidence="11" id="KW-1185">Reference proteome</keyword>
<feature type="domain" description="ABC transporter" evidence="9">
    <location>
        <begin position="269"/>
        <end position="511"/>
    </location>
</feature>
<accession>A0ABV9S1R2</accession>
<sequence>MKRFMTRAGGERVTAKVPPLLELRDVHKSFAAVHALRGVSLELHAGEVHGLAGENGAGKSTVVRVIGGEHRPDAGAVLVDGTPAGFAGPRDAQRHGIAVIHQEPSQFPDLTVAENVFMGRQPLRSFRRIDRAGMHARAAQLFESLGVPIEPGRVTRGLSIADQQIIEIGKALSADARIIVMDEPTAALSTVEAQRLFLVAKRLAEGGAALLFISHRLEEMYEICHRVTVLRDGSLVTTSPMADIDRDALVRSMVGRSVEQLYPSQDTATGDEALAVAGLTRAGVFADVSFSVRRGEIVGLAGLVGSGRSEVARAIFGVDPLDAGQVLVGGKRLPPGDPRAAIRAGVAMVPEDRREQGLILDLSIERNATLPRLRAVSRWGLVSRSKERALAATWADRLGVKRRRLADPVATLSGGNQQKVVLGKWLATEPDVLIVDEPTRGIDIGAKVEVHALLAELAAAGIAVLMISSELPEVLGMADRVLVMHEGRLTAELSKAEATEETVLRAATGGAA</sequence>
<keyword evidence="7" id="KW-1278">Translocase</keyword>